<dbReference type="EMBL" id="JAHRIN010059922">
    <property type="protein sequence ID" value="MEQ2212541.1"/>
    <property type="molecule type" value="Genomic_DNA"/>
</dbReference>
<keyword evidence="2" id="KW-1185">Reference proteome</keyword>
<comment type="caution">
    <text evidence="1">The sequence shown here is derived from an EMBL/GenBank/DDBJ whole genome shotgun (WGS) entry which is preliminary data.</text>
</comment>
<gene>
    <name evidence="1" type="ORF">XENOCAPTIV_001151</name>
</gene>
<accession>A0ABV0RXZ3</accession>
<sequence length="128" mass="14147">MLPQPETICQLPYSVDRDEPDLEYSAANLIHKVPQECCKNNKSCKVKPVHHPTYPLLGTANGLLPVRVAPCSDWLEEDELEDLASLTGWESCSSKGFCLHQATIEGEEVGTFLLGTEKDHSSSMQNGF</sequence>
<evidence type="ECO:0000313" key="1">
    <source>
        <dbReference type="EMBL" id="MEQ2212541.1"/>
    </source>
</evidence>
<evidence type="ECO:0000313" key="2">
    <source>
        <dbReference type="Proteomes" id="UP001434883"/>
    </source>
</evidence>
<proteinExistence type="predicted"/>
<name>A0ABV0RXZ3_9TELE</name>
<reference evidence="1 2" key="1">
    <citation type="submission" date="2021-06" db="EMBL/GenBank/DDBJ databases">
        <authorList>
            <person name="Palmer J.M."/>
        </authorList>
    </citation>
    <scope>NUCLEOTIDE SEQUENCE [LARGE SCALE GENOMIC DNA]</scope>
    <source>
        <strain evidence="1 2">XC_2019</strain>
        <tissue evidence="1">Muscle</tissue>
    </source>
</reference>
<dbReference type="Proteomes" id="UP001434883">
    <property type="component" value="Unassembled WGS sequence"/>
</dbReference>
<protein>
    <submittedName>
        <fullName evidence="1">Uncharacterized protein</fullName>
    </submittedName>
</protein>
<organism evidence="1 2">
    <name type="scientific">Xenoophorus captivus</name>
    <dbReference type="NCBI Taxonomy" id="1517983"/>
    <lineage>
        <taxon>Eukaryota</taxon>
        <taxon>Metazoa</taxon>
        <taxon>Chordata</taxon>
        <taxon>Craniata</taxon>
        <taxon>Vertebrata</taxon>
        <taxon>Euteleostomi</taxon>
        <taxon>Actinopterygii</taxon>
        <taxon>Neopterygii</taxon>
        <taxon>Teleostei</taxon>
        <taxon>Neoteleostei</taxon>
        <taxon>Acanthomorphata</taxon>
        <taxon>Ovalentaria</taxon>
        <taxon>Atherinomorphae</taxon>
        <taxon>Cyprinodontiformes</taxon>
        <taxon>Goodeidae</taxon>
        <taxon>Xenoophorus</taxon>
    </lineage>
</organism>